<evidence type="ECO:0000259" key="11">
    <source>
        <dbReference type="PROSITE" id="PS50137"/>
    </source>
</evidence>
<dbReference type="Pfam" id="PF14622">
    <property type="entry name" value="Ribonucleas_3_3"/>
    <property type="match status" value="1"/>
</dbReference>
<evidence type="ECO:0000313" key="13">
    <source>
        <dbReference type="EMBL" id="CAB1129109.1"/>
    </source>
</evidence>
<evidence type="ECO:0000256" key="8">
    <source>
        <dbReference type="ARBA" id="ARBA00022884"/>
    </source>
</evidence>
<dbReference type="Proteomes" id="UP000503399">
    <property type="component" value="Chromosome"/>
</dbReference>
<keyword evidence="9" id="KW-0699">rRNA-binding</keyword>
<keyword evidence="9" id="KW-0479">Metal-binding</keyword>
<keyword evidence="8 9" id="KW-0694">RNA-binding</keyword>
<comment type="catalytic activity">
    <reaction evidence="1 9">
        <text>Endonucleolytic cleavage to 5'-phosphomonoester.</text>
        <dbReference type="EC" id="3.1.26.3"/>
    </reaction>
</comment>
<evidence type="ECO:0000256" key="5">
    <source>
        <dbReference type="ARBA" id="ARBA00022722"/>
    </source>
</evidence>
<dbReference type="InterPro" id="IPR000999">
    <property type="entry name" value="RNase_III_dom"/>
</dbReference>
<keyword evidence="7 9" id="KW-0378">Hydrolase</keyword>
<feature type="domain" description="RNase III" evidence="12">
    <location>
        <begin position="11"/>
        <end position="149"/>
    </location>
</feature>
<dbReference type="AlphaFoldDB" id="A0A6F8ZHF6"/>
<dbReference type="EMBL" id="LR778114">
    <property type="protein sequence ID" value="CAB1129109.1"/>
    <property type="molecule type" value="Genomic_DNA"/>
</dbReference>
<dbReference type="InterPro" id="IPR014720">
    <property type="entry name" value="dsRBD_dom"/>
</dbReference>
<keyword evidence="6 9" id="KW-0255">Endonuclease</keyword>
<organism evidence="13 14">
    <name type="scientific">Candidatus Hydrogenisulfobacillus filiaventi</name>
    <dbReference type="NCBI Taxonomy" id="2707344"/>
    <lineage>
        <taxon>Bacteria</taxon>
        <taxon>Bacillati</taxon>
        <taxon>Bacillota</taxon>
        <taxon>Clostridia</taxon>
        <taxon>Eubacteriales</taxon>
        <taxon>Clostridiales Family XVII. Incertae Sedis</taxon>
        <taxon>Candidatus Hydrogenisulfobacillus</taxon>
    </lineage>
</organism>
<dbReference type="SMART" id="SM00535">
    <property type="entry name" value="RIBOc"/>
    <property type="match status" value="1"/>
</dbReference>
<keyword evidence="9" id="KW-0819">tRNA processing</keyword>
<evidence type="ECO:0000259" key="12">
    <source>
        <dbReference type="PROSITE" id="PS50142"/>
    </source>
</evidence>
<dbReference type="SUPFAM" id="SSF54768">
    <property type="entry name" value="dsRNA-binding domain-like"/>
    <property type="match status" value="1"/>
</dbReference>
<keyword evidence="3 9" id="KW-0698">rRNA processing</keyword>
<comment type="similarity">
    <text evidence="2">Belongs to the ribonuclease III family.</text>
</comment>
<dbReference type="KEGG" id="hfv:R50_1608"/>
<dbReference type="NCBIfam" id="TIGR02191">
    <property type="entry name" value="RNaseIII"/>
    <property type="match status" value="1"/>
</dbReference>
<feature type="active site" evidence="9">
    <location>
        <position position="66"/>
    </location>
</feature>
<evidence type="ECO:0000256" key="9">
    <source>
        <dbReference type="HAMAP-Rule" id="MF_00104"/>
    </source>
</evidence>
<reference evidence="13 14" key="1">
    <citation type="submission" date="2020-02" db="EMBL/GenBank/DDBJ databases">
        <authorList>
            <person name="Hogendoorn C."/>
        </authorList>
    </citation>
    <scope>NUCLEOTIDE SEQUENCE [LARGE SCALE GENOMIC DNA]</scope>
    <source>
        <strain evidence="13">R501</strain>
    </source>
</reference>
<dbReference type="PANTHER" id="PTHR11207">
    <property type="entry name" value="RIBONUCLEASE III"/>
    <property type="match status" value="1"/>
</dbReference>
<keyword evidence="14" id="KW-1185">Reference proteome</keyword>
<comment type="subunit">
    <text evidence="9">Homodimer.</text>
</comment>
<dbReference type="Pfam" id="PF00035">
    <property type="entry name" value="dsrm"/>
    <property type="match status" value="1"/>
</dbReference>
<evidence type="ECO:0000256" key="2">
    <source>
        <dbReference type="ARBA" id="ARBA00010183"/>
    </source>
</evidence>
<evidence type="ECO:0000256" key="3">
    <source>
        <dbReference type="ARBA" id="ARBA00022552"/>
    </source>
</evidence>
<dbReference type="PROSITE" id="PS50137">
    <property type="entry name" value="DS_RBD"/>
    <property type="match status" value="1"/>
</dbReference>
<dbReference type="GO" id="GO:0046872">
    <property type="term" value="F:metal ion binding"/>
    <property type="evidence" value="ECO:0007669"/>
    <property type="project" value="UniProtKB-KW"/>
</dbReference>
<dbReference type="GO" id="GO:0010468">
    <property type="term" value="P:regulation of gene expression"/>
    <property type="evidence" value="ECO:0007669"/>
    <property type="project" value="TreeGrafter"/>
</dbReference>
<dbReference type="CDD" id="cd10845">
    <property type="entry name" value="DSRM_RNAse_III_family"/>
    <property type="match status" value="1"/>
</dbReference>
<feature type="binding site" evidence="9">
    <location>
        <position position="62"/>
    </location>
    <ligand>
        <name>Mg(2+)</name>
        <dbReference type="ChEBI" id="CHEBI:18420"/>
    </ligand>
</feature>
<dbReference type="GO" id="GO:0003725">
    <property type="term" value="F:double-stranded RNA binding"/>
    <property type="evidence" value="ECO:0007669"/>
    <property type="project" value="TreeGrafter"/>
</dbReference>
<dbReference type="GO" id="GO:0008033">
    <property type="term" value="P:tRNA processing"/>
    <property type="evidence" value="ECO:0007669"/>
    <property type="project" value="UniProtKB-KW"/>
</dbReference>
<accession>A0A6F8ZHF6</accession>
<keyword evidence="9" id="KW-0963">Cytoplasm</keyword>
<evidence type="ECO:0000256" key="1">
    <source>
        <dbReference type="ARBA" id="ARBA00000109"/>
    </source>
</evidence>
<dbReference type="EC" id="3.1.26.3" evidence="9"/>
<sequence length="260" mass="28253">MGRTQQGTAVERLAQWIRRRDLLEQALTHSSFANEALQRDQREAAEGRPGRALAESHNERLEFLGDAVLQLVVTEALFFRHPEWAEGLLSQGRASIVCAPTLAEAATKLGIGEALQLGKGEERSGGRRKPSLLADAFEAVIGAIYLDGGLEAARTFIHEQLDYAIAEAGSRQTGRDHKTALAEWLRNHGQGEDLQYQVVRSYGPDHDKRFEVEVSLGGRVLARAVGHSKKEAEQTAAKQALEQLTGSRTGTAAPSADGLP</sequence>
<dbReference type="GO" id="GO:0004525">
    <property type="term" value="F:ribonuclease III activity"/>
    <property type="evidence" value="ECO:0007669"/>
    <property type="project" value="UniProtKB-UniRule"/>
</dbReference>
<name>A0A6F8ZHF6_9FIRM</name>
<dbReference type="GO" id="GO:0019843">
    <property type="term" value="F:rRNA binding"/>
    <property type="evidence" value="ECO:0007669"/>
    <property type="project" value="UniProtKB-KW"/>
</dbReference>
<dbReference type="HAMAP" id="MF_00104">
    <property type="entry name" value="RNase_III"/>
    <property type="match status" value="1"/>
</dbReference>
<comment type="cofactor">
    <cofactor evidence="9">
        <name>Mg(2+)</name>
        <dbReference type="ChEBI" id="CHEBI:18420"/>
    </cofactor>
</comment>
<dbReference type="GO" id="GO:0006364">
    <property type="term" value="P:rRNA processing"/>
    <property type="evidence" value="ECO:0007669"/>
    <property type="project" value="UniProtKB-UniRule"/>
</dbReference>
<feature type="compositionally biased region" description="Low complexity" evidence="10">
    <location>
        <begin position="234"/>
        <end position="245"/>
    </location>
</feature>
<proteinExistence type="inferred from homology"/>
<dbReference type="FunFam" id="1.10.1520.10:FF:000001">
    <property type="entry name" value="Ribonuclease 3"/>
    <property type="match status" value="1"/>
</dbReference>
<dbReference type="SUPFAM" id="SSF69065">
    <property type="entry name" value="RNase III domain-like"/>
    <property type="match status" value="1"/>
</dbReference>
<dbReference type="InterPro" id="IPR036389">
    <property type="entry name" value="RNase_III_sf"/>
</dbReference>
<keyword evidence="9" id="KW-0460">Magnesium</keyword>
<feature type="active site" evidence="9">
    <location>
        <position position="138"/>
    </location>
</feature>
<dbReference type="InterPro" id="IPR011907">
    <property type="entry name" value="RNase_III"/>
</dbReference>
<dbReference type="PROSITE" id="PS50142">
    <property type="entry name" value="RNASE_3_2"/>
    <property type="match status" value="1"/>
</dbReference>
<evidence type="ECO:0000256" key="4">
    <source>
        <dbReference type="ARBA" id="ARBA00022664"/>
    </source>
</evidence>
<keyword evidence="4 9" id="KW-0507">mRNA processing</keyword>
<dbReference type="GO" id="GO:0006397">
    <property type="term" value="P:mRNA processing"/>
    <property type="evidence" value="ECO:0007669"/>
    <property type="project" value="UniProtKB-UniRule"/>
</dbReference>
<comment type="function">
    <text evidence="9">Digests double-stranded RNA. Involved in the processing of primary rRNA transcript to yield the immediate precursors to the large and small rRNAs (23S and 16S). Processes some mRNAs, and tRNAs when they are encoded in the rRNA operon. Processes pre-crRNA and tracrRNA of type II CRISPR loci if present in the organism.</text>
</comment>
<protein>
    <recommendedName>
        <fullName evidence="9">Ribonuclease 3</fullName>
        <ecNumber evidence="9">3.1.26.3</ecNumber>
    </recommendedName>
    <alternativeName>
        <fullName evidence="9">Ribonuclease III</fullName>
        <shortName evidence="9">RNase III</shortName>
    </alternativeName>
</protein>
<feature type="region of interest" description="Disordered" evidence="10">
    <location>
        <begin position="231"/>
        <end position="260"/>
    </location>
</feature>
<evidence type="ECO:0000313" key="14">
    <source>
        <dbReference type="Proteomes" id="UP000503399"/>
    </source>
</evidence>
<dbReference type="PROSITE" id="PS00517">
    <property type="entry name" value="RNASE_3_1"/>
    <property type="match status" value="1"/>
</dbReference>
<dbReference type="Gene3D" id="1.10.1520.10">
    <property type="entry name" value="Ribonuclease III domain"/>
    <property type="match status" value="1"/>
</dbReference>
<evidence type="ECO:0000256" key="6">
    <source>
        <dbReference type="ARBA" id="ARBA00022759"/>
    </source>
</evidence>
<feature type="binding site" evidence="9">
    <location>
        <position position="138"/>
    </location>
    <ligand>
        <name>Mg(2+)</name>
        <dbReference type="ChEBI" id="CHEBI:18420"/>
    </ligand>
</feature>
<evidence type="ECO:0000256" key="10">
    <source>
        <dbReference type="SAM" id="MobiDB-lite"/>
    </source>
</evidence>
<dbReference type="PANTHER" id="PTHR11207:SF0">
    <property type="entry name" value="RIBONUCLEASE 3"/>
    <property type="match status" value="1"/>
</dbReference>
<dbReference type="SMART" id="SM00358">
    <property type="entry name" value="DSRM"/>
    <property type="match status" value="1"/>
</dbReference>
<comment type="subcellular location">
    <subcellularLocation>
        <location evidence="9">Cytoplasm</location>
    </subcellularLocation>
</comment>
<dbReference type="GO" id="GO:0005737">
    <property type="term" value="C:cytoplasm"/>
    <property type="evidence" value="ECO:0007669"/>
    <property type="project" value="UniProtKB-SubCell"/>
</dbReference>
<dbReference type="Gene3D" id="3.30.160.20">
    <property type="match status" value="1"/>
</dbReference>
<feature type="binding site" evidence="9">
    <location>
        <position position="135"/>
    </location>
    <ligand>
        <name>Mg(2+)</name>
        <dbReference type="ChEBI" id="CHEBI:18420"/>
    </ligand>
</feature>
<gene>
    <name evidence="9 13" type="primary">rnc</name>
    <name evidence="13" type="ORF">R50_1608</name>
</gene>
<dbReference type="CDD" id="cd00593">
    <property type="entry name" value="RIBOc"/>
    <property type="match status" value="1"/>
</dbReference>
<feature type="domain" description="DRBM" evidence="11">
    <location>
        <begin position="176"/>
        <end position="246"/>
    </location>
</feature>
<evidence type="ECO:0000256" key="7">
    <source>
        <dbReference type="ARBA" id="ARBA00022801"/>
    </source>
</evidence>
<keyword evidence="5 9" id="KW-0540">Nuclease</keyword>